<name>A0A1Y4K0C4_9BACE</name>
<keyword evidence="1" id="KW-0812">Transmembrane</keyword>
<evidence type="ECO:0000256" key="1">
    <source>
        <dbReference type="SAM" id="Phobius"/>
    </source>
</evidence>
<feature type="transmembrane region" description="Helical" evidence="1">
    <location>
        <begin position="6"/>
        <end position="27"/>
    </location>
</feature>
<organism evidence="2 3">
    <name type="scientific">Bacteroides clarus</name>
    <dbReference type="NCBI Taxonomy" id="626929"/>
    <lineage>
        <taxon>Bacteria</taxon>
        <taxon>Pseudomonadati</taxon>
        <taxon>Bacteroidota</taxon>
        <taxon>Bacteroidia</taxon>
        <taxon>Bacteroidales</taxon>
        <taxon>Bacteroidaceae</taxon>
        <taxon>Bacteroides</taxon>
    </lineage>
</organism>
<keyword evidence="1" id="KW-0472">Membrane</keyword>
<sequence>MNKIIWYQTVLLVVIGLLVKRFPILMAGYNTMTAEQKKNVDAKGAADYLCRAFCMIALVGIILFYGLQLTGMTEKVITILTSTVVPVIGILITLVKIQKFDHTPKA</sequence>
<reference evidence="3" key="1">
    <citation type="submission" date="2017-04" db="EMBL/GenBank/DDBJ databases">
        <title>Function of individual gut microbiota members based on whole genome sequencing of pure cultures obtained from chicken caecum.</title>
        <authorList>
            <person name="Medvecky M."/>
            <person name="Cejkova D."/>
            <person name="Polansky O."/>
            <person name="Karasova D."/>
            <person name="Kubasova T."/>
            <person name="Cizek A."/>
            <person name="Rychlik I."/>
        </authorList>
    </citation>
    <scope>NUCLEOTIDE SEQUENCE [LARGE SCALE GENOMIC DNA]</scope>
    <source>
        <strain evidence="3">An189</strain>
    </source>
</reference>
<evidence type="ECO:0000313" key="3">
    <source>
        <dbReference type="Proteomes" id="UP000196587"/>
    </source>
</evidence>
<dbReference type="RefSeq" id="WP_087411898.1">
    <property type="nucleotide sequence ID" value="NZ_CALIXP010000059.1"/>
</dbReference>
<feature type="transmembrane region" description="Helical" evidence="1">
    <location>
        <begin position="76"/>
        <end position="95"/>
    </location>
</feature>
<proteinExistence type="predicted"/>
<evidence type="ECO:0008006" key="4">
    <source>
        <dbReference type="Google" id="ProtNLM"/>
    </source>
</evidence>
<evidence type="ECO:0000313" key="2">
    <source>
        <dbReference type="EMBL" id="OUP36479.1"/>
    </source>
</evidence>
<protein>
    <recommendedName>
        <fullName evidence="4">DUF3784 domain-containing protein</fullName>
    </recommendedName>
</protein>
<dbReference type="Proteomes" id="UP000196587">
    <property type="component" value="Unassembled WGS sequence"/>
</dbReference>
<comment type="caution">
    <text evidence="2">The sequence shown here is derived from an EMBL/GenBank/DDBJ whole genome shotgun (WGS) entry which is preliminary data.</text>
</comment>
<keyword evidence="1" id="KW-1133">Transmembrane helix</keyword>
<feature type="transmembrane region" description="Helical" evidence="1">
    <location>
        <begin position="48"/>
        <end position="70"/>
    </location>
</feature>
<dbReference type="AlphaFoldDB" id="A0A1Y4K0C4"/>
<dbReference type="Pfam" id="PF12650">
    <property type="entry name" value="DUF3784"/>
    <property type="match status" value="1"/>
</dbReference>
<accession>A0A1Y4K0C4</accession>
<dbReference type="InterPro" id="IPR017259">
    <property type="entry name" value="UCP037672"/>
</dbReference>
<dbReference type="EMBL" id="NFKE01000001">
    <property type="protein sequence ID" value="OUP36479.1"/>
    <property type="molecule type" value="Genomic_DNA"/>
</dbReference>
<gene>
    <name evidence="2" type="ORF">B5F24_00890</name>
</gene>